<evidence type="ECO:0000313" key="3">
    <source>
        <dbReference type="EMBL" id="KVG69193.1"/>
    </source>
</evidence>
<comment type="caution">
    <text evidence="3">The sequence shown here is derived from an EMBL/GenBank/DDBJ whole genome shotgun (WGS) entry which is preliminary data.</text>
</comment>
<dbReference type="PROSITE" id="PS51257">
    <property type="entry name" value="PROKAR_LIPOPROTEIN"/>
    <property type="match status" value="1"/>
</dbReference>
<feature type="chain" id="PRO_5007117555" evidence="2">
    <location>
        <begin position="25"/>
        <end position="87"/>
    </location>
</feature>
<dbReference type="Proteomes" id="UP000064029">
    <property type="component" value="Unassembled WGS sequence"/>
</dbReference>
<feature type="compositionally biased region" description="Low complexity" evidence="1">
    <location>
        <begin position="72"/>
        <end position="87"/>
    </location>
</feature>
<evidence type="ECO:0000313" key="4">
    <source>
        <dbReference type="Proteomes" id="UP000064029"/>
    </source>
</evidence>
<keyword evidence="2" id="KW-0732">Signal</keyword>
<dbReference type="EMBL" id="LOXM01000105">
    <property type="protein sequence ID" value="KVG69193.1"/>
    <property type="molecule type" value="Genomic_DNA"/>
</dbReference>
<feature type="region of interest" description="Disordered" evidence="1">
    <location>
        <begin position="63"/>
        <end position="87"/>
    </location>
</feature>
<sequence length="87" mass="9467">MLRKNVIRRALMPPLLLLLLTACADRSPRSSLVLDVPPLRPEARQPATPLICSPTCSAGLMRERESWQRSLTSEASPASSANAATTR</sequence>
<organism evidence="3 4">
    <name type="scientific">Burkholderia ubonensis</name>
    <dbReference type="NCBI Taxonomy" id="101571"/>
    <lineage>
        <taxon>Bacteria</taxon>
        <taxon>Pseudomonadati</taxon>
        <taxon>Pseudomonadota</taxon>
        <taxon>Betaproteobacteria</taxon>
        <taxon>Burkholderiales</taxon>
        <taxon>Burkholderiaceae</taxon>
        <taxon>Burkholderia</taxon>
        <taxon>Burkholderia cepacia complex</taxon>
    </lineage>
</organism>
<evidence type="ECO:0000256" key="2">
    <source>
        <dbReference type="SAM" id="SignalP"/>
    </source>
</evidence>
<dbReference type="AlphaFoldDB" id="A0A103RK08"/>
<reference evidence="3 4" key="1">
    <citation type="submission" date="2015-11" db="EMBL/GenBank/DDBJ databases">
        <title>Expanding the genomic diversity of Burkholderia species for the development of highly accurate diagnostics.</title>
        <authorList>
            <person name="Sahl J."/>
            <person name="Keim P."/>
            <person name="Wagner D."/>
        </authorList>
    </citation>
    <scope>NUCLEOTIDE SEQUENCE [LARGE SCALE GENOMIC DNA]</scope>
    <source>
        <strain evidence="3 4">MSMB2036</strain>
    </source>
</reference>
<name>A0A103RK08_9BURK</name>
<gene>
    <name evidence="3" type="ORF">WJ33_23245</name>
</gene>
<proteinExistence type="predicted"/>
<evidence type="ECO:0000256" key="1">
    <source>
        <dbReference type="SAM" id="MobiDB-lite"/>
    </source>
</evidence>
<accession>A0A103RK08</accession>
<protein>
    <submittedName>
        <fullName evidence="3">Uncharacterized protein</fullName>
    </submittedName>
</protein>
<feature type="signal peptide" evidence="2">
    <location>
        <begin position="1"/>
        <end position="24"/>
    </location>
</feature>